<dbReference type="EMBL" id="CP003333">
    <property type="protein sequence ID" value="AFL69166.1"/>
    <property type="molecule type" value="Genomic_DNA"/>
</dbReference>
<dbReference type="OrthoDB" id="13288at2"/>
<dbReference type="KEGG" id="sba:Sulba_1886"/>
<dbReference type="STRING" id="760154.Sulba_1886"/>
<dbReference type="GO" id="GO:0003676">
    <property type="term" value="F:nucleic acid binding"/>
    <property type="evidence" value="ECO:0007669"/>
    <property type="project" value="InterPro"/>
</dbReference>
<dbReference type="HOGENOM" id="CLU_069554_0_0_7"/>
<sequence length="261" mass="30279">MICVFDIETIPDCELIRKILGHEGSDEEVSRFAIKEQEEKSGSSFLPLPFHKVVAISAVIADDFGIFRKVSSIEGKNEFEMVKNFLGFINKHNPKLVSFNGRSFDMPLLMLRAMQYNLTCNAYFEVENKELSKNKWENYRSRYSDRFHVDVMDHLCEFGAVRGLKLDHVCAMVGLPGKYDVHGDQVMELFYAGEIEKIKEYCESDVLNTYWLFLKYELLKGNLIIEDYQRALATMQENLKHDKSYTDVFGIAIEEELYKEG</sequence>
<reference evidence="2 3" key="1">
    <citation type="submission" date="2012-06" db="EMBL/GenBank/DDBJ databases">
        <title>Complete sequence of Sulfurospirillum barnesii SES-3.</title>
        <authorList>
            <consortium name="US DOE Joint Genome Institute"/>
            <person name="Lucas S."/>
            <person name="Han J."/>
            <person name="Lapidus A."/>
            <person name="Cheng J.-F."/>
            <person name="Goodwin L."/>
            <person name="Pitluck S."/>
            <person name="Peters L."/>
            <person name="Ovchinnikova G."/>
            <person name="Lu M."/>
            <person name="Detter J.C."/>
            <person name="Han C."/>
            <person name="Tapia R."/>
            <person name="Land M."/>
            <person name="Hauser L."/>
            <person name="Kyrpides N."/>
            <person name="Ivanova N."/>
            <person name="Pagani I."/>
            <person name="Stolz J."/>
            <person name="Arkin A."/>
            <person name="Dehal P."/>
            <person name="Oremland R."/>
            <person name="Saltikov C."/>
            <person name="Basu P."/>
            <person name="Hollibaugh J."/>
            <person name="Newman D."/>
            <person name="Stolyar S."/>
            <person name="Hazen T."/>
            <person name="Woyke T."/>
        </authorList>
    </citation>
    <scope>NUCLEOTIDE SEQUENCE [LARGE SCALE GENOMIC DNA]</scope>
    <source>
        <strain evidence="3">ATCC 700032 / DSM 10660 / SES-3</strain>
    </source>
</reference>
<keyword evidence="3" id="KW-1185">Reference proteome</keyword>
<keyword evidence="2" id="KW-0269">Exonuclease</keyword>
<keyword evidence="2" id="KW-0540">Nuclease</keyword>
<dbReference type="Proteomes" id="UP000006176">
    <property type="component" value="Chromosome"/>
</dbReference>
<dbReference type="Pfam" id="PF10108">
    <property type="entry name" value="DNA_pol_B_exo2"/>
    <property type="match status" value="1"/>
</dbReference>
<evidence type="ECO:0000259" key="1">
    <source>
        <dbReference type="Pfam" id="PF10108"/>
    </source>
</evidence>
<evidence type="ECO:0000313" key="3">
    <source>
        <dbReference type="Proteomes" id="UP000006176"/>
    </source>
</evidence>
<dbReference type="Gene3D" id="3.30.420.10">
    <property type="entry name" value="Ribonuclease H-like superfamily/Ribonuclease H"/>
    <property type="match status" value="1"/>
</dbReference>
<evidence type="ECO:0000313" key="2">
    <source>
        <dbReference type="EMBL" id="AFL69166.1"/>
    </source>
</evidence>
<dbReference type="InterPro" id="IPR036397">
    <property type="entry name" value="RNaseH_sf"/>
</dbReference>
<dbReference type="InterPro" id="IPR012337">
    <property type="entry name" value="RNaseH-like_sf"/>
</dbReference>
<accession>I3XYZ2</accession>
<dbReference type="AlphaFoldDB" id="I3XYZ2"/>
<dbReference type="eggNOG" id="COG3298">
    <property type="taxonomic scope" value="Bacteria"/>
</dbReference>
<dbReference type="RefSeq" id="WP_014770042.1">
    <property type="nucleotide sequence ID" value="NC_018002.1"/>
</dbReference>
<proteinExistence type="predicted"/>
<organism evidence="2 3">
    <name type="scientific">Sulfurospirillum barnesii (strain ATCC 700032 / DSM 10660 / SES-3)</name>
    <dbReference type="NCBI Taxonomy" id="760154"/>
    <lineage>
        <taxon>Bacteria</taxon>
        <taxon>Pseudomonadati</taxon>
        <taxon>Campylobacterota</taxon>
        <taxon>Epsilonproteobacteria</taxon>
        <taxon>Campylobacterales</taxon>
        <taxon>Sulfurospirillaceae</taxon>
        <taxon>Sulfurospirillum</taxon>
    </lineage>
</organism>
<keyword evidence="2" id="KW-0378">Hydrolase</keyword>
<dbReference type="CDD" id="cd05782">
    <property type="entry name" value="DNA_polB_like1_exo"/>
    <property type="match status" value="1"/>
</dbReference>
<dbReference type="GO" id="GO:0004527">
    <property type="term" value="F:exonuclease activity"/>
    <property type="evidence" value="ECO:0007669"/>
    <property type="project" value="UniProtKB-KW"/>
</dbReference>
<dbReference type="InterPro" id="IPR019288">
    <property type="entry name" value="3'-5'_exonuclease_PolB-like"/>
</dbReference>
<gene>
    <name evidence="2" type="ordered locus">Sulba_1886</name>
</gene>
<dbReference type="SUPFAM" id="SSF53098">
    <property type="entry name" value="Ribonuclease H-like"/>
    <property type="match status" value="1"/>
</dbReference>
<protein>
    <submittedName>
        <fullName evidence="2">3'-5' exonuclease</fullName>
    </submittedName>
</protein>
<dbReference type="PATRIC" id="fig|760154.4.peg.1883"/>
<name>I3XYZ2_SULBS</name>
<feature type="domain" description="Predicted 3'-5' exonuclease PolB-like" evidence="1">
    <location>
        <begin position="43"/>
        <end position="249"/>
    </location>
</feature>